<dbReference type="SMART" id="SM00939">
    <property type="entry name" value="PepX_C"/>
    <property type="match status" value="1"/>
</dbReference>
<proteinExistence type="predicted"/>
<dbReference type="AlphaFoldDB" id="A0A9P8G4J0"/>
<dbReference type="EMBL" id="JAHFXS010000014">
    <property type="protein sequence ID" value="KAG9990860.1"/>
    <property type="molecule type" value="Genomic_DNA"/>
</dbReference>
<dbReference type="InterPro" id="IPR013736">
    <property type="entry name" value="Xaa-Pro_dipept_C"/>
</dbReference>
<feature type="domain" description="Xaa-Pro dipeptidyl-peptidase C-terminal" evidence="1">
    <location>
        <begin position="43"/>
        <end position="261"/>
    </location>
</feature>
<evidence type="ECO:0000313" key="2">
    <source>
        <dbReference type="EMBL" id="KAG9990860.1"/>
    </source>
</evidence>
<protein>
    <submittedName>
        <fullName evidence="2">Alpha/beta-hydrolase</fullName>
    </submittedName>
</protein>
<feature type="non-terminal residue" evidence="2">
    <location>
        <position position="269"/>
    </location>
</feature>
<dbReference type="InterPro" id="IPR008979">
    <property type="entry name" value="Galactose-bd-like_sf"/>
</dbReference>
<gene>
    <name evidence="2" type="ORF">KCU98_g797</name>
</gene>
<name>A0A9P8G4J0_AURME</name>
<dbReference type="Gene3D" id="2.60.120.260">
    <property type="entry name" value="Galactose-binding domain-like"/>
    <property type="match status" value="1"/>
</dbReference>
<dbReference type="InterPro" id="IPR029058">
    <property type="entry name" value="AB_hydrolase_fold"/>
</dbReference>
<reference evidence="2" key="1">
    <citation type="journal article" date="2021" name="J Fungi (Basel)">
        <title>Virulence traits and population genomics of the black yeast Aureobasidium melanogenum.</title>
        <authorList>
            <person name="Cernosa A."/>
            <person name="Sun X."/>
            <person name="Gostincar C."/>
            <person name="Fang C."/>
            <person name="Gunde-Cimerman N."/>
            <person name="Song Z."/>
        </authorList>
    </citation>
    <scope>NUCLEOTIDE SEQUENCE</scope>
    <source>
        <strain evidence="2">EXF-9298</strain>
    </source>
</reference>
<dbReference type="Proteomes" id="UP000729357">
    <property type="component" value="Unassembled WGS sequence"/>
</dbReference>
<dbReference type="SUPFAM" id="SSF49785">
    <property type="entry name" value="Galactose-binding domain-like"/>
    <property type="match status" value="1"/>
</dbReference>
<dbReference type="Pfam" id="PF08530">
    <property type="entry name" value="PepX_C"/>
    <property type="match status" value="1"/>
</dbReference>
<feature type="non-terminal residue" evidence="2">
    <location>
        <position position="1"/>
    </location>
</feature>
<dbReference type="Gene3D" id="3.40.50.1820">
    <property type="entry name" value="alpha/beta hydrolase"/>
    <property type="match status" value="1"/>
</dbReference>
<evidence type="ECO:0000259" key="1">
    <source>
        <dbReference type="SMART" id="SM00939"/>
    </source>
</evidence>
<accession>A0A9P8G4J0</accession>
<comment type="caution">
    <text evidence="2">The sequence shown here is derived from an EMBL/GenBank/DDBJ whole genome shotgun (WGS) entry which is preliminary data.</text>
</comment>
<evidence type="ECO:0000313" key="3">
    <source>
        <dbReference type="Proteomes" id="UP000729357"/>
    </source>
</evidence>
<dbReference type="GO" id="GO:0008239">
    <property type="term" value="F:dipeptidyl-peptidase activity"/>
    <property type="evidence" value="ECO:0007669"/>
    <property type="project" value="InterPro"/>
</dbReference>
<keyword evidence="3" id="KW-1185">Reference proteome</keyword>
<sequence>NAKALDSDILVEHEVEIVVRDGARLYNDIYQPADSDEKIPAILRDAGNSALAILQNDWEKTPRLNWWLLQFGDRKATENILIEDFPVPNTDYREFYLDQDKKLPTNLLGSPKAIIYVSCADTSRDDFTVFIILRKLDKNGKTLYHLNFPIEATRVNSIDEVSAKEMASLNLFSGATGIHRASQREIDESKSVSPNEIVKLEIGTWAMDVHYDAGESISVRIGGQQPSIAEFTSFSGPRPEHELNRGEHIIHSGPDYPSKIILPFVDVKV</sequence>
<organism evidence="2 3">
    <name type="scientific">Aureobasidium melanogenum</name>
    <name type="common">Aureobasidium pullulans var. melanogenum</name>
    <dbReference type="NCBI Taxonomy" id="46634"/>
    <lineage>
        <taxon>Eukaryota</taxon>
        <taxon>Fungi</taxon>
        <taxon>Dikarya</taxon>
        <taxon>Ascomycota</taxon>
        <taxon>Pezizomycotina</taxon>
        <taxon>Dothideomycetes</taxon>
        <taxon>Dothideomycetidae</taxon>
        <taxon>Dothideales</taxon>
        <taxon>Saccotheciaceae</taxon>
        <taxon>Aureobasidium</taxon>
    </lineage>
</organism>
<reference evidence="2" key="2">
    <citation type="submission" date="2021-08" db="EMBL/GenBank/DDBJ databases">
        <authorList>
            <person name="Gostincar C."/>
            <person name="Sun X."/>
            <person name="Song Z."/>
            <person name="Gunde-Cimerman N."/>
        </authorList>
    </citation>
    <scope>NUCLEOTIDE SEQUENCE</scope>
    <source>
        <strain evidence="2">EXF-9298</strain>
    </source>
</reference>